<evidence type="ECO:0000313" key="1">
    <source>
        <dbReference type="EMBL" id="ETJ29306.1"/>
    </source>
</evidence>
<organism evidence="1">
    <name type="scientific">human gut metagenome</name>
    <dbReference type="NCBI Taxonomy" id="408170"/>
    <lineage>
        <taxon>unclassified sequences</taxon>
        <taxon>metagenomes</taxon>
        <taxon>organismal metagenomes</taxon>
    </lineage>
</organism>
<protein>
    <submittedName>
        <fullName evidence="1">Uncharacterized protein</fullName>
    </submittedName>
</protein>
<sequence>TMCGKIDEYEKLRLYELETGIDENYIYAKDIELLKKMIIKDKGKVKNTYDEFTCNKRIYIDIPENMNSSYIKPLEGSIEYHEHISRNIPRIKRL</sequence>
<gene>
    <name evidence="1" type="ORF">Q604_UNBC16152G0001</name>
</gene>
<dbReference type="AlphaFoldDB" id="W1XGQ8"/>
<comment type="caution">
    <text evidence="1">The sequence shown here is derived from an EMBL/GenBank/DDBJ whole genome shotgun (WGS) entry which is preliminary data.</text>
</comment>
<dbReference type="EMBL" id="AZMM01016152">
    <property type="protein sequence ID" value="ETJ29306.1"/>
    <property type="molecule type" value="Genomic_DNA"/>
</dbReference>
<feature type="non-terminal residue" evidence="1">
    <location>
        <position position="1"/>
    </location>
</feature>
<reference evidence="1" key="1">
    <citation type="submission" date="2013-12" db="EMBL/GenBank/DDBJ databases">
        <title>A Varibaculum cambriense genome reconstructed from a premature infant gut community with otherwise low bacterial novelty that shifts toward anaerobic metabolism during the third week of life.</title>
        <authorList>
            <person name="Brown C.T."/>
            <person name="Sharon I."/>
            <person name="Thomas B.C."/>
            <person name="Castelle C.J."/>
            <person name="Morowitz M.J."/>
            <person name="Banfield J.F."/>
        </authorList>
    </citation>
    <scope>NUCLEOTIDE SEQUENCE</scope>
</reference>
<feature type="non-terminal residue" evidence="1">
    <location>
        <position position="94"/>
    </location>
</feature>
<name>W1XGQ8_9ZZZZ</name>
<proteinExistence type="predicted"/>
<accession>W1XGQ8</accession>